<accession>A0ABT8RAT1</accession>
<dbReference type="InterPro" id="IPR013325">
    <property type="entry name" value="RNA_pol_sigma_r2"/>
</dbReference>
<dbReference type="SUPFAM" id="SSF88659">
    <property type="entry name" value="Sigma3 and sigma4 domains of RNA polymerase sigma factors"/>
    <property type="match status" value="1"/>
</dbReference>
<evidence type="ECO:0000256" key="1">
    <source>
        <dbReference type="ARBA" id="ARBA00010641"/>
    </source>
</evidence>
<dbReference type="InterPro" id="IPR013324">
    <property type="entry name" value="RNA_pol_sigma_r3/r4-like"/>
</dbReference>
<dbReference type="Gene3D" id="1.10.1740.10">
    <property type="match status" value="1"/>
</dbReference>
<sequence>MLLFSNKYDESEDLSLLKQAKEGSRQALEKLVKNHQRFIYNIALKFVHDQDEAADLAQDVLIIMVTKLTQFKGNSSFRTWLYRIVANHFIKSKKRKSELQVSSFEQYGEFLDQAYNSEEMTDEEHIKYNDMIIDTRNRCMAGMLLCLNKEQRMVFILGAIFKIKSASASRILNITAENFRQQLSRAKADLFQFMENKCGLVNPANPCRCSKKTKGFIQEGKVDFRDRKFTTQTIQEMHNVSPQANHLLDQLIEGKYLQFFMEQPYEHSDAGNRLLDSLLLDREIKNLFRLN</sequence>
<dbReference type="RefSeq" id="WP_302040007.1">
    <property type="nucleotide sequence ID" value="NZ_JAUKPO010000017.1"/>
</dbReference>
<dbReference type="NCBIfam" id="TIGR02937">
    <property type="entry name" value="sigma70-ECF"/>
    <property type="match status" value="1"/>
</dbReference>
<dbReference type="InterPro" id="IPR007627">
    <property type="entry name" value="RNA_pol_sigma70_r2"/>
</dbReference>
<keyword evidence="2" id="KW-0805">Transcription regulation</keyword>
<evidence type="ECO:0000256" key="3">
    <source>
        <dbReference type="ARBA" id="ARBA00023082"/>
    </source>
</evidence>
<protein>
    <submittedName>
        <fullName evidence="7">RNA polymerase sigma factor</fullName>
    </submittedName>
</protein>
<dbReference type="PANTHER" id="PTHR43133">
    <property type="entry name" value="RNA POLYMERASE ECF-TYPE SIGMA FACTO"/>
    <property type="match status" value="1"/>
</dbReference>
<dbReference type="InterPro" id="IPR014284">
    <property type="entry name" value="RNA_pol_sigma-70_dom"/>
</dbReference>
<evidence type="ECO:0000256" key="4">
    <source>
        <dbReference type="ARBA" id="ARBA00023125"/>
    </source>
</evidence>
<dbReference type="Pfam" id="PF04542">
    <property type="entry name" value="Sigma70_r2"/>
    <property type="match status" value="1"/>
</dbReference>
<keyword evidence="3" id="KW-0731">Sigma factor</keyword>
<organism evidence="7 8">
    <name type="scientific">Rhodocytophaga aerolata</name>
    <dbReference type="NCBI Taxonomy" id="455078"/>
    <lineage>
        <taxon>Bacteria</taxon>
        <taxon>Pseudomonadati</taxon>
        <taxon>Bacteroidota</taxon>
        <taxon>Cytophagia</taxon>
        <taxon>Cytophagales</taxon>
        <taxon>Rhodocytophagaceae</taxon>
        <taxon>Rhodocytophaga</taxon>
    </lineage>
</organism>
<feature type="domain" description="RNA polymerase sigma-70 region 2" evidence="6">
    <location>
        <begin position="31"/>
        <end position="97"/>
    </location>
</feature>
<comment type="similarity">
    <text evidence="1">Belongs to the sigma-70 factor family. ECF subfamily.</text>
</comment>
<dbReference type="PANTHER" id="PTHR43133:SF8">
    <property type="entry name" value="RNA POLYMERASE SIGMA FACTOR HI_1459-RELATED"/>
    <property type="match status" value="1"/>
</dbReference>
<dbReference type="InterPro" id="IPR039425">
    <property type="entry name" value="RNA_pol_sigma-70-like"/>
</dbReference>
<evidence type="ECO:0000259" key="6">
    <source>
        <dbReference type="Pfam" id="PF04542"/>
    </source>
</evidence>
<dbReference type="EMBL" id="JAUKPO010000017">
    <property type="protein sequence ID" value="MDO1449204.1"/>
    <property type="molecule type" value="Genomic_DNA"/>
</dbReference>
<evidence type="ECO:0000256" key="5">
    <source>
        <dbReference type="ARBA" id="ARBA00023163"/>
    </source>
</evidence>
<name>A0ABT8RAT1_9BACT</name>
<evidence type="ECO:0000313" key="7">
    <source>
        <dbReference type="EMBL" id="MDO1449204.1"/>
    </source>
</evidence>
<proteinExistence type="inferred from homology"/>
<evidence type="ECO:0000313" key="8">
    <source>
        <dbReference type="Proteomes" id="UP001168528"/>
    </source>
</evidence>
<keyword evidence="4" id="KW-0238">DNA-binding</keyword>
<reference evidence="7" key="1">
    <citation type="submission" date="2023-07" db="EMBL/GenBank/DDBJ databases">
        <title>The genome sequence of Rhodocytophaga aerolata KACC 12507.</title>
        <authorList>
            <person name="Zhang X."/>
        </authorList>
    </citation>
    <scope>NUCLEOTIDE SEQUENCE</scope>
    <source>
        <strain evidence="7">KACC 12507</strain>
    </source>
</reference>
<evidence type="ECO:0000256" key="2">
    <source>
        <dbReference type="ARBA" id="ARBA00023015"/>
    </source>
</evidence>
<keyword evidence="5" id="KW-0804">Transcription</keyword>
<dbReference type="Proteomes" id="UP001168528">
    <property type="component" value="Unassembled WGS sequence"/>
</dbReference>
<comment type="caution">
    <text evidence="7">The sequence shown here is derived from an EMBL/GenBank/DDBJ whole genome shotgun (WGS) entry which is preliminary data.</text>
</comment>
<keyword evidence="8" id="KW-1185">Reference proteome</keyword>
<gene>
    <name evidence="7" type="ORF">Q0590_23205</name>
</gene>
<dbReference type="SUPFAM" id="SSF88946">
    <property type="entry name" value="Sigma2 domain of RNA polymerase sigma factors"/>
    <property type="match status" value="1"/>
</dbReference>